<dbReference type="InterPro" id="IPR002178">
    <property type="entry name" value="PTS_EIIA_type-2_dom"/>
</dbReference>
<keyword evidence="2" id="KW-0762">Sugar transport</keyword>
<protein>
    <submittedName>
        <fullName evidence="2">PTS sugar transporter subunit IIA</fullName>
    </submittedName>
</protein>
<proteinExistence type="predicted"/>
<dbReference type="SUPFAM" id="SSF55804">
    <property type="entry name" value="Phoshotransferase/anion transport protein"/>
    <property type="match status" value="1"/>
</dbReference>
<dbReference type="PANTHER" id="PTHR47738">
    <property type="entry name" value="PTS SYSTEM FRUCTOSE-LIKE EIIA COMPONENT-RELATED"/>
    <property type="match status" value="1"/>
</dbReference>
<organism evidence="2 3">
    <name type="scientific">Candidatus Sulfomarinibacter kjeldsenii</name>
    <dbReference type="NCBI Taxonomy" id="2885994"/>
    <lineage>
        <taxon>Bacteria</taxon>
        <taxon>Pseudomonadati</taxon>
        <taxon>Acidobacteriota</taxon>
        <taxon>Thermoanaerobaculia</taxon>
        <taxon>Thermoanaerobaculales</taxon>
        <taxon>Candidatus Sulfomarinibacteraceae</taxon>
        <taxon>Candidatus Sulfomarinibacter</taxon>
    </lineage>
</organism>
<dbReference type="Pfam" id="PF00359">
    <property type="entry name" value="PTS_EIIA_2"/>
    <property type="match status" value="1"/>
</dbReference>
<feature type="domain" description="PTS EIIA type-2" evidence="1">
    <location>
        <begin position="5"/>
        <end position="148"/>
    </location>
</feature>
<dbReference type="AlphaFoldDB" id="A0A8J6XY52"/>
<dbReference type="PROSITE" id="PS51094">
    <property type="entry name" value="PTS_EIIA_TYPE_2"/>
    <property type="match status" value="1"/>
</dbReference>
<gene>
    <name evidence="2" type="ORF">IFJ97_07710</name>
</gene>
<accession>A0A8J6XY52</accession>
<comment type="caution">
    <text evidence="2">The sequence shown here is derived from an EMBL/GenBank/DDBJ whole genome shotgun (WGS) entry which is preliminary data.</text>
</comment>
<keyword evidence="2" id="KW-0813">Transport</keyword>
<evidence type="ECO:0000259" key="1">
    <source>
        <dbReference type="PROSITE" id="PS51094"/>
    </source>
</evidence>
<dbReference type="GO" id="GO:0030295">
    <property type="term" value="F:protein kinase activator activity"/>
    <property type="evidence" value="ECO:0007669"/>
    <property type="project" value="TreeGrafter"/>
</dbReference>
<evidence type="ECO:0000313" key="3">
    <source>
        <dbReference type="Proteomes" id="UP000598633"/>
    </source>
</evidence>
<evidence type="ECO:0000313" key="2">
    <source>
        <dbReference type="EMBL" id="MBD3871227.1"/>
    </source>
</evidence>
<sequence length="154" mass="16764">MKIHKLINPENIYLDLEGSEVKSALAAVADVFSPGLELEPERVVEALVEREELGSTSVGEGFAIPHCKTQGLAQIAIALARFRDGIEFGGTGHDPVRFVFVVLSPPDQPAAHLQVLSQIARVLKRRELRSELLTAADESEVVRAICRVAEEEGL</sequence>
<dbReference type="Gene3D" id="3.40.930.10">
    <property type="entry name" value="Mannitol-specific EII, Chain A"/>
    <property type="match status" value="1"/>
</dbReference>
<dbReference type="InterPro" id="IPR016152">
    <property type="entry name" value="PTrfase/Anion_transptr"/>
</dbReference>
<reference evidence="2 3" key="1">
    <citation type="submission" date="2020-08" db="EMBL/GenBank/DDBJ databases">
        <title>Acidobacteriota in marine sediments use diverse sulfur dissimilation pathways.</title>
        <authorList>
            <person name="Wasmund K."/>
        </authorList>
    </citation>
    <scope>NUCLEOTIDE SEQUENCE [LARGE SCALE GENOMIC DNA]</scope>
    <source>
        <strain evidence="2">MAG AM3-A</strain>
    </source>
</reference>
<dbReference type="EMBL" id="JACXWA010000121">
    <property type="protein sequence ID" value="MBD3871227.1"/>
    <property type="molecule type" value="Genomic_DNA"/>
</dbReference>
<dbReference type="InterPro" id="IPR051541">
    <property type="entry name" value="PTS_SugarTrans_NitroReg"/>
</dbReference>
<name>A0A8J6XY52_9BACT</name>
<dbReference type="CDD" id="cd00211">
    <property type="entry name" value="PTS_IIA_fru"/>
    <property type="match status" value="1"/>
</dbReference>
<dbReference type="Proteomes" id="UP000598633">
    <property type="component" value="Unassembled WGS sequence"/>
</dbReference>
<dbReference type="PANTHER" id="PTHR47738:SF1">
    <property type="entry name" value="NITROGEN REGULATORY PROTEIN"/>
    <property type="match status" value="1"/>
</dbReference>